<accession>A0A8X8ZK17</accession>
<dbReference type="PROSITE" id="PS51382">
    <property type="entry name" value="SPX"/>
    <property type="match status" value="1"/>
</dbReference>
<dbReference type="Pfam" id="PF03105">
    <property type="entry name" value="SPX"/>
    <property type="match status" value="2"/>
</dbReference>
<dbReference type="EMBL" id="PNBA02000011">
    <property type="protein sequence ID" value="KAG6408122.1"/>
    <property type="molecule type" value="Genomic_DNA"/>
</dbReference>
<protein>
    <recommendedName>
        <fullName evidence="2">SPX domain-containing protein</fullName>
    </recommendedName>
</protein>
<reference evidence="3" key="2">
    <citation type="submission" date="2020-08" db="EMBL/GenBank/DDBJ databases">
        <title>Plant Genome Project.</title>
        <authorList>
            <person name="Zhang R.-G."/>
        </authorList>
    </citation>
    <scope>NUCLEOTIDE SEQUENCE</scope>
    <source>
        <strain evidence="3">Huo1</strain>
        <tissue evidence="3">Leaf</tissue>
    </source>
</reference>
<dbReference type="OrthoDB" id="6493944at2759"/>
<reference evidence="3" key="1">
    <citation type="submission" date="2018-01" db="EMBL/GenBank/DDBJ databases">
        <authorList>
            <person name="Mao J.F."/>
        </authorList>
    </citation>
    <scope>NUCLEOTIDE SEQUENCE</scope>
    <source>
        <strain evidence="3">Huo1</strain>
        <tissue evidence="3">Leaf</tissue>
    </source>
</reference>
<proteinExistence type="predicted"/>
<evidence type="ECO:0000313" key="3">
    <source>
        <dbReference type="EMBL" id="KAG6408122.1"/>
    </source>
</evidence>
<dbReference type="CDD" id="cd14481">
    <property type="entry name" value="SPX_AtSPX1_like"/>
    <property type="match status" value="1"/>
</dbReference>
<dbReference type="InterPro" id="IPR004331">
    <property type="entry name" value="SPX_dom"/>
</dbReference>
<sequence length="289" mass="32993">MKFGREFRIHLEQTLPEWRNKFLRYKLLKKLLNSIAPAAGYLPPRLPMPEFQVWFVAILTGEIEKFNDFYVGKEEDLIIRFQALKETIERVQVRDHSLFTSETGFEIMTEIHKDLVSIHGNMVLLKSYSSLNFAGLIKILKKYDKRTGAMLSMPFTQLAFHQPFFVIEPLTRLIHECEAKLESLFPLEAEVVEPSAAVAVDHAGTNASLEKTLLLVEETVDIYRSTLSAINTIEGLRKPSSTYNDLSMSYLFGKHNGESAGDVTAENSPCNSVVDEEDEKEEEDVRFPQ</sequence>
<comment type="caution">
    <text evidence="3">The sequence shown here is derived from an EMBL/GenBank/DDBJ whole genome shotgun (WGS) entry which is preliminary data.</text>
</comment>
<dbReference type="GO" id="GO:0016036">
    <property type="term" value="P:cellular response to phosphate starvation"/>
    <property type="evidence" value="ECO:0007669"/>
    <property type="project" value="InterPro"/>
</dbReference>
<dbReference type="Proteomes" id="UP000298416">
    <property type="component" value="Unassembled WGS sequence"/>
</dbReference>
<evidence type="ECO:0000259" key="2">
    <source>
        <dbReference type="PROSITE" id="PS51382"/>
    </source>
</evidence>
<keyword evidence="4" id="KW-1185">Reference proteome</keyword>
<dbReference type="PANTHER" id="PTHR45978:SF7">
    <property type="entry name" value="SPX DOMAIN-CONTAINING PROTEIN 4"/>
    <property type="match status" value="1"/>
</dbReference>
<evidence type="ECO:0000256" key="1">
    <source>
        <dbReference type="SAM" id="MobiDB-lite"/>
    </source>
</evidence>
<feature type="region of interest" description="Disordered" evidence="1">
    <location>
        <begin position="258"/>
        <end position="289"/>
    </location>
</feature>
<dbReference type="AlphaFoldDB" id="A0A8X8ZK17"/>
<name>A0A8X8ZK17_SALSN</name>
<evidence type="ECO:0000313" key="4">
    <source>
        <dbReference type="Proteomes" id="UP000298416"/>
    </source>
</evidence>
<gene>
    <name evidence="3" type="ORF">SASPL_131125</name>
</gene>
<organism evidence="3">
    <name type="scientific">Salvia splendens</name>
    <name type="common">Scarlet sage</name>
    <dbReference type="NCBI Taxonomy" id="180675"/>
    <lineage>
        <taxon>Eukaryota</taxon>
        <taxon>Viridiplantae</taxon>
        <taxon>Streptophyta</taxon>
        <taxon>Embryophyta</taxon>
        <taxon>Tracheophyta</taxon>
        <taxon>Spermatophyta</taxon>
        <taxon>Magnoliopsida</taxon>
        <taxon>eudicotyledons</taxon>
        <taxon>Gunneridae</taxon>
        <taxon>Pentapetalae</taxon>
        <taxon>asterids</taxon>
        <taxon>lamiids</taxon>
        <taxon>Lamiales</taxon>
        <taxon>Lamiaceae</taxon>
        <taxon>Nepetoideae</taxon>
        <taxon>Mentheae</taxon>
        <taxon>Salviinae</taxon>
        <taxon>Salvia</taxon>
        <taxon>Salvia subgen. Calosphace</taxon>
        <taxon>core Calosphace</taxon>
    </lineage>
</organism>
<dbReference type="PANTHER" id="PTHR45978">
    <property type="entry name" value="SPX DOMAIN-CONTAINING PROTEIN 3"/>
    <property type="match status" value="1"/>
</dbReference>
<feature type="domain" description="SPX" evidence="2">
    <location>
        <begin position="1"/>
        <end position="157"/>
    </location>
</feature>
<dbReference type="InterPro" id="IPR031142">
    <property type="entry name" value="SPX_prot"/>
</dbReference>